<dbReference type="InterPro" id="IPR011006">
    <property type="entry name" value="CheY-like_superfamily"/>
</dbReference>
<gene>
    <name evidence="5" type="ORF">EV193_10454</name>
</gene>
<comment type="caution">
    <text evidence="5">The sequence shown here is derived from an EMBL/GenBank/DDBJ whole genome shotgun (WGS) entry which is preliminary data.</text>
</comment>
<feature type="domain" description="HTH luxR-type" evidence="3">
    <location>
        <begin position="152"/>
        <end position="217"/>
    </location>
</feature>
<dbReference type="PANTHER" id="PTHR43214:SF42">
    <property type="entry name" value="TRANSCRIPTIONAL REGULATORY PROTEIN DESR"/>
    <property type="match status" value="1"/>
</dbReference>
<feature type="domain" description="Response regulatory" evidence="4">
    <location>
        <begin position="22"/>
        <end position="137"/>
    </location>
</feature>
<evidence type="ECO:0000313" key="5">
    <source>
        <dbReference type="EMBL" id="RZS38843.1"/>
    </source>
</evidence>
<accession>A0A4V2ESV0</accession>
<dbReference type="PROSITE" id="PS50043">
    <property type="entry name" value="HTH_LUXR_2"/>
    <property type="match status" value="1"/>
</dbReference>
<evidence type="ECO:0000256" key="1">
    <source>
        <dbReference type="ARBA" id="ARBA00023125"/>
    </source>
</evidence>
<dbReference type="EMBL" id="SGWQ01000004">
    <property type="protein sequence ID" value="RZS38843.1"/>
    <property type="molecule type" value="Genomic_DNA"/>
</dbReference>
<dbReference type="PROSITE" id="PS50110">
    <property type="entry name" value="RESPONSE_REGULATORY"/>
    <property type="match status" value="1"/>
</dbReference>
<evidence type="ECO:0000313" key="6">
    <source>
        <dbReference type="Proteomes" id="UP000294257"/>
    </source>
</evidence>
<proteinExistence type="predicted"/>
<dbReference type="GO" id="GO:0006355">
    <property type="term" value="P:regulation of DNA-templated transcription"/>
    <property type="evidence" value="ECO:0007669"/>
    <property type="project" value="InterPro"/>
</dbReference>
<dbReference type="CDD" id="cd06170">
    <property type="entry name" value="LuxR_C_like"/>
    <property type="match status" value="1"/>
</dbReference>
<keyword evidence="1" id="KW-0238">DNA-binding</keyword>
<dbReference type="SUPFAM" id="SSF46894">
    <property type="entry name" value="C-terminal effector domain of the bipartite response regulators"/>
    <property type="match status" value="1"/>
</dbReference>
<comment type="caution">
    <text evidence="2">Lacks conserved residue(s) required for the propagation of feature annotation.</text>
</comment>
<dbReference type="InterPro" id="IPR001789">
    <property type="entry name" value="Sig_transdc_resp-reg_receiver"/>
</dbReference>
<dbReference type="Pfam" id="PF00196">
    <property type="entry name" value="GerE"/>
    <property type="match status" value="1"/>
</dbReference>
<dbReference type="SUPFAM" id="SSF52172">
    <property type="entry name" value="CheY-like"/>
    <property type="match status" value="1"/>
</dbReference>
<dbReference type="InterPro" id="IPR016032">
    <property type="entry name" value="Sig_transdc_resp-reg_C-effctor"/>
</dbReference>
<dbReference type="InterPro" id="IPR039420">
    <property type="entry name" value="WalR-like"/>
</dbReference>
<dbReference type="GO" id="GO:0000160">
    <property type="term" value="P:phosphorelay signal transduction system"/>
    <property type="evidence" value="ECO:0007669"/>
    <property type="project" value="InterPro"/>
</dbReference>
<dbReference type="SMART" id="SM00421">
    <property type="entry name" value="HTH_LUXR"/>
    <property type="match status" value="1"/>
</dbReference>
<keyword evidence="6" id="KW-1185">Reference proteome</keyword>
<dbReference type="PRINTS" id="PR00038">
    <property type="entry name" value="HTHLUXR"/>
</dbReference>
<name>A0A4V2ESV0_9PSEU</name>
<dbReference type="InterPro" id="IPR000792">
    <property type="entry name" value="Tscrpt_reg_LuxR_C"/>
</dbReference>
<evidence type="ECO:0000259" key="3">
    <source>
        <dbReference type="PROSITE" id="PS50043"/>
    </source>
</evidence>
<dbReference type="GO" id="GO:0003677">
    <property type="term" value="F:DNA binding"/>
    <property type="evidence" value="ECO:0007669"/>
    <property type="project" value="UniProtKB-KW"/>
</dbReference>
<organism evidence="5 6">
    <name type="scientific">Herbihabitans rhizosphaerae</name>
    <dbReference type="NCBI Taxonomy" id="1872711"/>
    <lineage>
        <taxon>Bacteria</taxon>
        <taxon>Bacillati</taxon>
        <taxon>Actinomycetota</taxon>
        <taxon>Actinomycetes</taxon>
        <taxon>Pseudonocardiales</taxon>
        <taxon>Pseudonocardiaceae</taxon>
        <taxon>Herbihabitans</taxon>
    </lineage>
</organism>
<reference evidence="5 6" key="1">
    <citation type="submission" date="2019-02" db="EMBL/GenBank/DDBJ databases">
        <title>Genomic Encyclopedia of Type Strains, Phase IV (KMG-IV): sequencing the most valuable type-strain genomes for metagenomic binning, comparative biology and taxonomic classification.</title>
        <authorList>
            <person name="Goeker M."/>
        </authorList>
    </citation>
    <scope>NUCLEOTIDE SEQUENCE [LARGE SCALE GENOMIC DNA]</scope>
    <source>
        <strain evidence="5 6">DSM 101727</strain>
    </source>
</reference>
<dbReference type="Gene3D" id="3.40.50.2300">
    <property type="match status" value="1"/>
</dbReference>
<protein>
    <submittedName>
        <fullName evidence="5">Two-component system response regulator DesR</fullName>
    </submittedName>
</protein>
<dbReference type="Proteomes" id="UP000294257">
    <property type="component" value="Unassembled WGS sequence"/>
</dbReference>
<dbReference type="AlphaFoldDB" id="A0A4V2ESV0"/>
<evidence type="ECO:0000259" key="4">
    <source>
        <dbReference type="PROSITE" id="PS50110"/>
    </source>
</evidence>
<dbReference type="PANTHER" id="PTHR43214">
    <property type="entry name" value="TWO-COMPONENT RESPONSE REGULATOR"/>
    <property type="match status" value="1"/>
</dbReference>
<evidence type="ECO:0000256" key="2">
    <source>
        <dbReference type="PROSITE-ProRule" id="PRU00169"/>
    </source>
</evidence>
<sequence length="219" mass="23662">MARPVGVATVQDRFHTESRPIRIVILERMDLLRAALVSLLSDEDDIEVVADVKHLDTVMPVARRLRPDVAVLADLPHPQCLSTVRGLRDEVPECGIVALIVTKPPDLVSHLIELEVGGLIDKDAPPVRLLQAIRKVADGESMIDTNLVVAALSATRNPLTPRERQTLQLAADGASGPEIAKSLALSPGTVRNYLSKAMCKTGGRTRIQAIQIATDAGWL</sequence>